<gene>
    <name evidence="1" type="ORF">MENTE1834_LOCUS37373</name>
</gene>
<reference evidence="1" key="1">
    <citation type="submission" date="2023-11" db="EMBL/GenBank/DDBJ databases">
        <authorList>
            <person name="Poullet M."/>
        </authorList>
    </citation>
    <scope>NUCLEOTIDE SEQUENCE</scope>
    <source>
        <strain evidence="1">E1834</strain>
    </source>
</reference>
<dbReference type="Proteomes" id="UP001497535">
    <property type="component" value="Unassembled WGS sequence"/>
</dbReference>
<organism evidence="1 2">
    <name type="scientific">Meloidogyne enterolobii</name>
    <name type="common">Root-knot nematode worm</name>
    <name type="synonym">Meloidogyne mayaguensis</name>
    <dbReference type="NCBI Taxonomy" id="390850"/>
    <lineage>
        <taxon>Eukaryota</taxon>
        <taxon>Metazoa</taxon>
        <taxon>Ecdysozoa</taxon>
        <taxon>Nematoda</taxon>
        <taxon>Chromadorea</taxon>
        <taxon>Rhabditida</taxon>
        <taxon>Tylenchina</taxon>
        <taxon>Tylenchomorpha</taxon>
        <taxon>Tylenchoidea</taxon>
        <taxon>Meloidogynidae</taxon>
        <taxon>Meloidogyninae</taxon>
        <taxon>Meloidogyne</taxon>
    </lineage>
</organism>
<dbReference type="EMBL" id="CAVMJV010000078">
    <property type="protein sequence ID" value="CAK5089645.1"/>
    <property type="molecule type" value="Genomic_DNA"/>
</dbReference>
<evidence type="ECO:0000313" key="1">
    <source>
        <dbReference type="EMBL" id="CAK5089645.1"/>
    </source>
</evidence>
<comment type="caution">
    <text evidence="1">The sequence shown here is derived from an EMBL/GenBank/DDBJ whole genome shotgun (WGS) entry which is preliminary data.</text>
</comment>
<evidence type="ECO:0000313" key="2">
    <source>
        <dbReference type="Proteomes" id="UP001497535"/>
    </source>
</evidence>
<keyword evidence="2" id="KW-1185">Reference proteome</keyword>
<name>A0ACB1ADX4_MELEN</name>
<accession>A0ACB1ADX4</accession>
<sequence length="977" mass="109119">MENPYGTTSILPNYYHNTNNNNKINNNSSLSPHHLAISDSSEQQQQPPHPIISSSSSSSSSHSYTSSSPSSHYRPSSLNNYDSGGLYRANQIFSPISGPQLVAKQQQQQYQHFNNKQNELLIPEESNGSRFSMVSALSIVDPPRPPFIPKKPVFYSSTNVVNNKEILSNKNKNEGKNEEERKVKLATNYEDDLDFNRNNNGHQKPPFLQQMQHSPKMKHSSKLNNNSNGSISIYHRNNPPPPLPHRYHNQQNLNSSSPQHIYAPPITSTTVTTTAITTTYIGGKMPLITNSTNEDSSCNCSENCSKNEKCSNFSEKNSSTDGSTTNSCSNNENIYGESCYGNEASTGKDVLINNKLLKMGKPTCFEIAEKLGSNCTKNTKNCTSYFPVVEQKEDKEFKKELTNNNKNLFKNSPPSPHQIESSTSSVKAVAAALVTADLRARFRESQNNLYDKGKRHSSTCVLQQQRRLSLVGAISDSNQMTFSSTGTISSYGCSDAGKTREGRIYATAGFGAAAAARNRKKKLKNNNGIIENKNNEICEEENVKMRQEGSQSCLVNDNNQMSVSNLTNNKNDQNSFGTLKSNSGASIGAFSLGNEFIYETTGKSTLGRRAQKLAQRAALKLSKSGGTLSAELSSSASAIYALFSGNNFNNNNGFVNEKCLNGENVRPGSDDFLLLGKKKGSKRKGRKKLEVISSTGCYWMDKTTLVSKHTAKGIDFLDSFGLFIKERAQIEEEYANKLKNLSKKSRGKKASDDEFTSSSAFHAFLGELESLASQHELVVECLRDVLLPKINDKCRQFRTVRKKHSQNFELMEKDYNAKVDELQKQKKNYEKAHIEAQNAHIKHKRAFENRYLSRHEVDKAQLAANNKSTICEQGKQNYASQLAATNQAKSDFYNILLPRLLEEMRQLEIERIDFTREIMLESVKAETGVLHIKQRCYEDMNNAIKTVNPEHDTLLVVEQTKTGYTHPADFEFEDFGN</sequence>
<protein>
    <submittedName>
        <fullName evidence="1">Uncharacterized protein</fullName>
    </submittedName>
</protein>
<proteinExistence type="predicted"/>